<keyword evidence="9 12" id="KW-0469">Meiosis</keyword>
<evidence type="ECO:0000259" key="14">
    <source>
        <dbReference type="PROSITE" id="PS50006"/>
    </source>
</evidence>
<dbReference type="PANTHER" id="PTHR12162:SF0">
    <property type="entry name" value="NIBRIN"/>
    <property type="match status" value="1"/>
</dbReference>
<feature type="compositionally biased region" description="Polar residues" evidence="13">
    <location>
        <begin position="435"/>
        <end position="457"/>
    </location>
</feature>
<dbReference type="Pfam" id="PF00498">
    <property type="entry name" value="FHA"/>
    <property type="match status" value="1"/>
</dbReference>
<comment type="subunit">
    <text evidence="12">Component of the MRN complex.</text>
</comment>
<keyword evidence="5 12" id="KW-0227">DNA damage</keyword>
<comment type="caution">
    <text evidence="15">The sequence shown here is derived from an EMBL/GenBank/DDBJ whole genome shotgun (WGS) entry which is preliminary data.</text>
</comment>
<reference evidence="15 16" key="1">
    <citation type="submission" date="2021-05" db="EMBL/GenBank/DDBJ databases">
        <authorList>
            <person name="Zahm M."/>
            <person name="Klopp C."/>
            <person name="Cabau C."/>
            <person name="Kuhl H."/>
            <person name="Suciu R."/>
            <person name="Ciorpac M."/>
            <person name="Holostenco D."/>
            <person name="Gessner J."/>
            <person name="Wuertz S."/>
            <person name="Hohne C."/>
            <person name="Stock M."/>
            <person name="Gislard M."/>
            <person name="Lluch J."/>
            <person name="Milhes M."/>
            <person name="Lampietro C."/>
            <person name="Lopez Roques C."/>
            <person name="Donnadieu C."/>
            <person name="Du K."/>
            <person name="Schartl M."/>
            <person name="Guiguen Y."/>
        </authorList>
    </citation>
    <scope>NUCLEOTIDE SEQUENCE [LARGE SCALE GENOMIC DNA]</scope>
    <source>
        <strain evidence="15">Hh-F2</strain>
        <tissue evidence="15">Blood</tissue>
    </source>
</reference>
<evidence type="ECO:0000256" key="1">
    <source>
        <dbReference type="ARBA" id="ARBA00004322"/>
    </source>
</evidence>
<evidence type="ECO:0000256" key="2">
    <source>
        <dbReference type="ARBA" id="ARBA00004574"/>
    </source>
</evidence>
<dbReference type="SMART" id="SM01348">
    <property type="entry name" value="Nbs1_C"/>
    <property type="match status" value="1"/>
</dbReference>
<dbReference type="InterPro" id="IPR043014">
    <property type="entry name" value="Nibrin_BRCT2_sf"/>
</dbReference>
<dbReference type="InterPro" id="IPR001357">
    <property type="entry name" value="BRCT_dom"/>
</dbReference>
<keyword evidence="8 12" id="KW-0539">Nucleus</keyword>
<accession>A0ABR1A126</accession>
<dbReference type="InterPro" id="IPR036420">
    <property type="entry name" value="BRCT_dom_sf"/>
</dbReference>
<evidence type="ECO:0000256" key="12">
    <source>
        <dbReference type="PIRNR" id="PIRNR011869"/>
    </source>
</evidence>
<dbReference type="InterPro" id="IPR013908">
    <property type="entry name" value="Nibrin_C"/>
</dbReference>
<keyword evidence="16" id="KW-1185">Reference proteome</keyword>
<feature type="compositionally biased region" description="Basic and acidic residues" evidence="13">
    <location>
        <begin position="649"/>
        <end position="664"/>
    </location>
</feature>
<evidence type="ECO:0000256" key="8">
    <source>
        <dbReference type="ARBA" id="ARBA00023242"/>
    </source>
</evidence>
<feature type="domain" description="FHA" evidence="14">
    <location>
        <begin position="23"/>
        <end position="82"/>
    </location>
</feature>
<gene>
    <name evidence="15" type="ORF">HHUSO_G5453</name>
</gene>
<keyword evidence="10 12" id="KW-0131">Cell cycle</keyword>
<dbReference type="Pfam" id="PF00533">
    <property type="entry name" value="BRCT"/>
    <property type="match status" value="1"/>
</dbReference>
<evidence type="ECO:0000256" key="6">
    <source>
        <dbReference type="ARBA" id="ARBA00022895"/>
    </source>
</evidence>
<dbReference type="InterPro" id="IPR008984">
    <property type="entry name" value="SMAD_FHA_dom_sf"/>
</dbReference>
<name>A0ABR1A126_HUSHU</name>
<evidence type="ECO:0000256" key="3">
    <source>
        <dbReference type="ARBA" id="ARBA00020013"/>
    </source>
</evidence>
<feature type="region of interest" description="Disordered" evidence="13">
    <location>
        <begin position="649"/>
        <end position="673"/>
    </location>
</feature>
<proteinExistence type="inferred from homology"/>
<evidence type="ECO:0000256" key="7">
    <source>
        <dbReference type="ARBA" id="ARBA00023204"/>
    </source>
</evidence>
<dbReference type="Pfam" id="PF08599">
    <property type="entry name" value="Nbs1_C"/>
    <property type="match status" value="1"/>
</dbReference>
<keyword evidence="6 12" id="KW-0779">Telomere</keyword>
<evidence type="ECO:0000256" key="13">
    <source>
        <dbReference type="SAM" id="MobiDB-lite"/>
    </source>
</evidence>
<dbReference type="Gene3D" id="2.60.200.20">
    <property type="match status" value="1"/>
</dbReference>
<evidence type="ECO:0000256" key="9">
    <source>
        <dbReference type="ARBA" id="ARBA00023254"/>
    </source>
</evidence>
<evidence type="ECO:0000256" key="5">
    <source>
        <dbReference type="ARBA" id="ARBA00022763"/>
    </source>
</evidence>
<dbReference type="EMBL" id="JAHFZB010000004">
    <property type="protein sequence ID" value="KAK6490782.1"/>
    <property type="molecule type" value="Genomic_DNA"/>
</dbReference>
<evidence type="ECO:0000256" key="11">
    <source>
        <dbReference type="ARBA" id="ARBA00044757"/>
    </source>
</evidence>
<dbReference type="Pfam" id="PF16508">
    <property type="entry name" value="NIBRIN_BRCT_II"/>
    <property type="match status" value="1"/>
</dbReference>
<feature type="region of interest" description="Disordered" evidence="13">
    <location>
        <begin position="421"/>
        <end position="530"/>
    </location>
</feature>
<evidence type="ECO:0000256" key="10">
    <source>
        <dbReference type="ARBA" id="ARBA00023306"/>
    </source>
</evidence>
<comment type="subcellular location">
    <subcellularLocation>
        <location evidence="2">Chromosome</location>
        <location evidence="2">Telomere</location>
    </subcellularLocation>
    <subcellularLocation>
        <location evidence="1">Nucleus</location>
        <location evidence="1">PML body</location>
    </subcellularLocation>
</comment>
<dbReference type="InterPro" id="IPR040227">
    <property type="entry name" value="Nibrin-rel"/>
</dbReference>
<dbReference type="InterPro" id="IPR016592">
    <property type="entry name" value="Nibrin_met"/>
</dbReference>
<dbReference type="Gene3D" id="3.40.50.10190">
    <property type="entry name" value="BRCT domain"/>
    <property type="match status" value="1"/>
</dbReference>
<dbReference type="InterPro" id="IPR032429">
    <property type="entry name" value="Nibrin_BRCT2"/>
</dbReference>
<dbReference type="InterPro" id="IPR000253">
    <property type="entry name" value="FHA_dom"/>
</dbReference>
<dbReference type="SMART" id="SM00240">
    <property type="entry name" value="FHA"/>
    <property type="match status" value="1"/>
</dbReference>
<evidence type="ECO:0000256" key="4">
    <source>
        <dbReference type="ARBA" id="ARBA00022454"/>
    </source>
</evidence>
<dbReference type="Gene3D" id="3.40.50.10980">
    <property type="entry name" value="Nibrin, BRCT2 domain"/>
    <property type="match status" value="1"/>
</dbReference>
<dbReference type="SUPFAM" id="SSF49879">
    <property type="entry name" value="SMAD/FHA domain"/>
    <property type="match status" value="1"/>
</dbReference>
<comment type="function">
    <text evidence="12">Component of the MRN complex, which plays a central role in double-strand break (DSB) repair, DNA recombination, maintenance of telomere integrity and meiosis. The MRN complex is involved in the repair of DNA double-strand breaks (DSBs) via homologous recombination (HR), an error-free mechanism which primarily occurs during S and G2 phases. The complex (1) mediates the end resection of damaged DNA, which generates proper single-stranded DNA, a key initial steps in HR, and is (2) required for the recruitment of other repair factors and efficient activation of ATM and ATR upon DNA damage. The MRN complex possesses single-strand endonuclease activity and double-strand-specific 3'-5' exonuclease activity, which are provided by MRE11, to initiate end resection, which is required for single-strand invasion and recombination. Within the MRN complex, nbn acts as a protein-protein adapter, which specifically recognizes and binds phosphorylated proteins, promoting their recruitment to DNA damage sites. Recruits mre11 and rad50 components of the MRN complex to DSBs in response to DNA damage. Promotes the recruitment of PI3/PI4-kinase family members atm, atr, and probably DNA-PKcs to the DNA damage sites, activating their functions. Mediates the recruitment of phosphorylated rbbp8/CtIP to DSBs, leading to cooperation between the MRN complex and rbbp8/CtIP to initiate end resection.</text>
</comment>
<organism evidence="15 16">
    <name type="scientific">Huso huso</name>
    <name type="common">Beluga</name>
    <name type="synonym">Acipenser huso</name>
    <dbReference type="NCBI Taxonomy" id="61971"/>
    <lineage>
        <taxon>Eukaryota</taxon>
        <taxon>Metazoa</taxon>
        <taxon>Chordata</taxon>
        <taxon>Craniata</taxon>
        <taxon>Vertebrata</taxon>
        <taxon>Euteleostomi</taxon>
        <taxon>Actinopterygii</taxon>
        <taxon>Chondrostei</taxon>
        <taxon>Acipenseriformes</taxon>
        <taxon>Acipenseridae</taxon>
        <taxon>Huso</taxon>
    </lineage>
</organism>
<dbReference type="SUPFAM" id="SSF52113">
    <property type="entry name" value="BRCT domain"/>
    <property type="match status" value="1"/>
</dbReference>
<dbReference type="PANTHER" id="PTHR12162">
    <property type="entry name" value="NIBRIN-RELATED"/>
    <property type="match status" value="1"/>
</dbReference>
<evidence type="ECO:0000313" key="15">
    <source>
        <dbReference type="EMBL" id="KAK6490782.1"/>
    </source>
</evidence>
<dbReference type="CDD" id="cd17741">
    <property type="entry name" value="BRCT_nibrin"/>
    <property type="match status" value="1"/>
</dbReference>
<keyword evidence="4" id="KW-0158">Chromosome</keyword>
<evidence type="ECO:0000313" key="16">
    <source>
        <dbReference type="Proteomes" id="UP001369086"/>
    </source>
</evidence>
<keyword evidence="7 12" id="KW-0234">DNA repair</keyword>
<sequence length="780" mass="86169">MWQLIPLAANGGQPYYLTVGVEYVVGRKNCAILLQSDQSISRVHAYLTVNSPATSQSQASTTPTLTLKDTSKYGTFVNEELLQNDTQRLLQPGDRVTFGVFHSKFRVEYESLIVCSSCLDGQGKIALSQSVQQLGGCVVNNWTQDSTHLVMPSVKITIKTICALICCRPIVTPEYFTELLKAVQLRQRLPKTDGFHPPVDEPSINSGDLDLNARAVRRTVFRGKTFIFLNAKQHKRLSSAVVLGGGEAKLLDEGILNTSLLESAGSCVIDVGMANSQMLVSTSLKKWIGSVTQIVQRKGLRLISEAEIGLAAIYMSTDTYCNPLSQTDAETSRTTIPGATLSQSTAVEETIMPAATLNSTAYAPDTEPSQQYTRMETSGVRQVNETPEKDLRGHRQSQMKETFIGTCTVAETAATLFSTDCGSSTVKEREKTRPSTKLGNKNQPSASNTAETSGNKKSSSQQQSHSLANYFQPVSKKREREENETFDWSQAKQARTEENKKKVPACPTPQVSQTRPTTEKRQSQIQFPMEDSRTKSITMAEHSGMVSTSMTKLTHGSGDSSLRVASKKRKEMDELFAETVAGIEDLEDIMSQPMEQDQEEAQSVSKKKRIEPPVEAVQVKQEDVTASEYGIMPAGSMRENADQTQQKEFEAKEKVPLSLKKESDPSGLMVKSDDMDGIPRNLIVTEFKSLVVSVPARPTARSNQANVKNFKRFRKIPFPGAVGLPNIIGGSDLVAHQAKKNSELEEWLRQEAEEQSQYAREESIADDLFRYNPKSTKRRT</sequence>
<protein>
    <recommendedName>
        <fullName evidence="3 12">Nibrin</fullName>
    </recommendedName>
</protein>
<feature type="compositionally biased region" description="Polar residues" evidence="13">
    <location>
        <begin position="361"/>
        <end position="385"/>
    </location>
</feature>
<dbReference type="PIRSF" id="PIRSF011869">
    <property type="entry name" value="Nibrin_animal"/>
    <property type="match status" value="1"/>
</dbReference>
<dbReference type="CDD" id="cd22667">
    <property type="entry name" value="FHA_NBN"/>
    <property type="match status" value="1"/>
</dbReference>
<dbReference type="PROSITE" id="PS50006">
    <property type="entry name" value="FHA_DOMAIN"/>
    <property type="match status" value="1"/>
</dbReference>
<comment type="similarity">
    <text evidence="11">Belongs to the Nibrin family.</text>
</comment>
<feature type="region of interest" description="Disordered" evidence="13">
    <location>
        <begin position="361"/>
        <end position="397"/>
    </location>
</feature>
<dbReference type="Proteomes" id="UP001369086">
    <property type="component" value="Unassembled WGS sequence"/>
</dbReference>